<organism evidence="2 3">
    <name type="scientific">Dioscorea cayennensis subsp. rotundata</name>
    <name type="common">White Guinea yam</name>
    <name type="synonym">Dioscorea rotundata</name>
    <dbReference type="NCBI Taxonomy" id="55577"/>
    <lineage>
        <taxon>Eukaryota</taxon>
        <taxon>Viridiplantae</taxon>
        <taxon>Streptophyta</taxon>
        <taxon>Embryophyta</taxon>
        <taxon>Tracheophyta</taxon>
        <taxon>Spermatophyta</taxon>
        <taxon>Magnoliopsida</taxon>
        <taxon>Liliopsida</taxon>
        <taxon>Dioscoreales</taxon>
        <taxon>Dioscoreaceae</taxon>
        <taxon>Dioscorea</taxon>
    </lineage>
</organism>
<evidence type="ECO:0000259" key="1">
    <source>
        <dbReference type="Pfam" id="PF11955"/>
    </source>
</evidence>
<dbReference type="InterPro" id="IPR021099">
    <property type="entry name" value="PORR_domain"/>
</dbReference>
<evidence type="ECO:0000313" key="3">
    <source>
        <dbReference type="RefSeq" id="XP_039135580.1"/>
    </source>
</evidence>
<dbReference type="PANTHER" id="PTHR31476">
    <property type="entry name" value="PROTEIN WHAT'S THIS FACTOR 1 HOMOLOG, CHLOROPLASTIC"/>
    <property type="match status" value="1"/>
</dbReference>
<reference evidence="3" key="1">
    <citation type="submission" date="2025-08" db="UniProtKB">
        <authorList>
            <consortium name="RefSeq"/>
        </authorList>
    </citation>
    <scope>IDENTIFICATION</scope>
</reference>
<proteinExistence type="predicted"/>
<gene>
    <name evidence="3" type="primary">LOC120273008</name>
</gene>
<keyword evidence="2" id="KW-1185">Reference proteome</keyword>
<dbReference type="AlphaFoldDB" id="A0AB40C6Y5"/>
<accession>A0AB40C6Y5</accession>
<dbReference type="GO" id="GO:0003723">
    <property type="term" value="F:RNA binding"/>
    <property type="evidence" value="ECO:0007669"/>
    <property type="project" value="InterPro"/>
</dbReference>
<feature type="domain" description="PORR" evidence="1">
    <location>
        <begin position="63"/>
        <end position="390"/>
    </location>
</feature>
<dbReference type="PANTHER" id="PTHR31476:SF12">
    <property type="entry name" value="UBIQUITIN CARBOXYL-TERMINAL HYDROLASE FAMILY PROTEIN"/>
    <property type="match status" value="1"/>
</dbReference>
<evidence type="ECO:0000313" key="2">
    <source>
        <dbReference type="Proteomes" id="UP001515500"/>
    </source>
</evidence>
<dbReference type="Pfam" id="PF11955">
    <property type="entry name" value="PORR"/>
    <property type="match status" value="1"/>
</dbReference>
<name>A0AB40C6Y5_DIOCR</name>
<dbReference type="RefSeq" id="XP_039135580.1">
    <property type="nucleotide sequence ID" value="XM_039279646.1"/>
</dbReference>
<dbReference type="Proteomes" id="UP001515500">
    <property type="component" value="Chromosome 12"/>
</dbReference>
<sequence>MLGLLNECRKWTALGKFKAEILQLVSLPKLNGVVHFGPFNCNLQRRWKKPVDSAQTRLENRTRDLRLDKLRSQLKKLSLVLKVQELILKQRGQYISVQLLSKWKNIIGINIGIGVFLRKYPHIFELYTHPVKRNLCCKVSQKMLDLIEEEIGIIKESEVETIQRLKKLLLMSTSGALHIHALWLIRRQLGLPDDFRKSVLPRYPVDFNIVFPDIITLASKDDCLVEATVENWREKEYREKWLSEFETNFAFPIQFPTGFKIEKGFREKLKNWQRLPYLKPYEKKDVIRPRTCGGAERFEKRTVGILHELLSLTVEKMIEVEQLAHFRKDFNMEINMRELLLKHPGIFYISTKGNTLTVFLREAYSKGCLVEPNPIYTVRRKMLDLVLLGCRNTDQMQLFQELEDGCNEKINHELASGSCDGDWVIPILESCDERQYNRSVGNITDLSEDAEY</sequence>
<dbReference type="InterPro" id="IPR045040">
    <property type="entry name" value="PORR_fam"/>
</dbReference>
<protein>
    <submittedName>
        <fullName evidence="3">Protein ROOT PRIMORDIUM DEFECTIVE 1</fullName>
    </submittedName>
</protein>
<dbReference type="GeneID" id="120273008"/>